<evidence type="ECO:0000256" key="2">
    <source>
        <dbReference type="ARBA" id="ARBA00022692"/>
    </source>
</evidence>
<keyword evidence="7" id="KW-1185">Reference proteome</keyword>
<accession>A0A0P7BI41</accession>
<feature type="transmembrane region" description="Helical" evidence="5">
    <location>
        <begin position="12"/>
        <end position="34"/>
    </location>
</feature>
<comment type="subcellular location">
    <subcellularLocation>
        <location evidence="1">Membrane</location>
    </subcellularLocation>
</comment>
<name>A0A0P7BI41_9HYPO</name>
<keyword evidence="2 5" id="KW-0812">Transmembrane</keyword>
<dbReference type="EMBL" id="LKCW01000079">
    <property type="protein sequence ID" value="KPM40642.1"/>
    <property type="molecule type" value="Genomic_DNA"/>
</dbReference>
<evidence type="ECO:0000313" key="6">
    <source>
        <dbReference type="EMBL" id="KPM40642.1"/>
    </source>
</evidence>
<dbReference type="PANTHER" id="PTHR35371:SF1">
    <property type="entry name" value="BLR7753 PROTEIN"/>
    <property type="match status" value="1"/>
</dbReference>
<evidence type="ECO:0000256" key="5">
    <source>
        <dbReference type="SAM" id="Phobius"/>
    </source>
</evidence>
<feature type="transmembrane region" description="Helical" evidence="5">
    <location>
        <begin position="132"/>
        <end position="149"/>
    </location>
</feature>
<dbReference type="SUPFAM" id="SSF161084">
    <property type="entry name" value="MAPEG domain-like"/>
    <property type="match status" value="1"/>
</dbReference>
<gene>
    <name evidence="6" type="ORF">AK830_g5902</name>
</gene>
<protein>
    <submittedName>
        <fullName evidence="6">Uncharacterized protein</fullName>
    </submittedName>
</protein>
<proteinExistence type="predicted"/>
<sequence length="156" mass="16925">MDSLLGLDLSRNYSYFTVPVVFFSAALPHAYAVLSSRAHFDNANPFNHAESLAASETLDKVKQQCLLRAKAASGNGFETLGFYASGVAAANVAGVDVRALNVLTMGYVATRVAYNVTYIWLQKNRRLARLRSVLWVSGIGLVVTLWIKAGNRALGN</sequence>
<dbReference type="InterPro" id="IPR001129">
    <property type="entry name" value="Membr-assoc_MAPEG"/>
</dbReference>
<dbReference type="Proteomes" id="UP000050424">
    <property type="component" value="Unassembled WGS sequence"/>
</dbReference>
<evidence type="ECO:0000313" key="7">
    <source>
        <dbReference type="Proteomes" id="UP000050424"/>
    </source>
</evidence>
<dbReference type="GO" id="GO:0016020">
    <property type="term" value="C:membrane"/>
    <property type="evidence" value="ECO:0007669"/>
    <property type="project" value="UniProtKB-SubCell"/>
</dbReference>
<reference evidence="6 7" key="1">
    <citation type="submission" date="2015-09" db="EMBL/GenBank/DDBJ databases">
        <title>Draft genome of a European isolate of the apple canker pathogen Neonectria ditissima.</title>
        <authorList>
            <person name="Gomez-Cortecero A."/>
            <person name="Harrison R.J."/>
            <person name="Armitage A.D."/>
        </authorList>
    </citation>
    <scope>NUCLEOTIDE SEQUENCE [LARGE SCALE GENOMIC DNA]</scope>
    <source>
        <strain evidence="6 7">R09/05</strain>
    </source>
</reference>
<dbReference type="OrthoDB" id="2122304at2759"/>
<evidence type="ECO:0000256" key="4">
    <source>
        <dbReference type="ARBA" id="ARBA00023136"/>
    </source>
</evidence>
<keyword evidence="4 5" id="KW-0472">Membrane</keyword>
<comment type="caution">
    <text evidence="6">The sequence shown here is derived from an EMBL/GenBank/DDBJ whole genome shotgun (WGS) entry which is preliminary data.</text>
</comment>
<dbReference type="Gene3D" id="1.20.120.550">
    <property type="entry name" value="Membrane associated eicosanoid/glutathione metabolism-like domain"/>
    <property type="match status" value="1"/>
</dbReference>
<dbReference type="AlphaFoldDB" id="A0A0P7BI41"/>
<dbReference type="PANTHER" id="PTHR35371">
    <property type="entry name" value="INNER MEMBRANE PROTEIN"/>
    <property type="match status" value="1"/>
</dbReference>
<keyword evidence="3 5" id="KW-1133">Transmembrane helix</keyword>
<evidence type="ECO:0000256" key="3">
    <source>
        <dbReference type="ARBA" id="ARBA00022989"/>
    </source>
</evidence>
<dbReference type="InterPro" id="IPR023352">
    <property type="entry name" value="MAPEG-like_dom_sf"/>
</dbReference>
<dbReference type="Pfam" id="PF01124">
    <property type="entry name" value="MAPEG"/>
    <property type="match status" value="1"/>
</dbReference>
<organism evidence="6 7">
    <name type="scientific">Neonectria ditissima</name>
    <dbReference type="NCBI Taxonomy" id="78410"/>
    <lineage>
        <taxon>Eukaryota</taxon>
        <taxon>Fungi</taxon>
        <taxon>Dikarya</taxon>
        <taxon>Ascomycota</taxon>
        <taxon>Pezizomycotina</taxon>
        <taxon>Sordariomycetes</taxon>
        <taxon>Hypocreomycetidae</taxon>
        <taxon>Hypocreales</taxon>
        <taxon>Nectriaceae</taxon>
        <taxon>Neonectria</taxon>
    </lineage>
</organism>
<evidence type="ECO:0000256" key="1">
    <source>
        <dbReference type="ARBA" id="ARBA00004370"/>
    </source>
</evidence>